<gene>
    <name evidence="1" type="ORF">MNBD_ACTINO02-1820</name>
</gene>
<sequence length="38" mass="4168">QVRQQLGDFADLGVTRFYLQTGNADLDAIGDLLDAIMI</sequence>
<feature type="non-terminal residue" evidence="1">
    <location>
        <position position="1"/>
    </location>
</feature>
<reference evidence="1" key="1">
    <citation type="submission" date="2018-06" db="EMBL/GenBank/DDBJ databases">
        <authorList>
            <person name="Zhirakovskaya E."/>
        </authorList>
    </citation>
    <scope>NUCLEOTIDE SEQUENCE</scope>
</reference>
<dbReference type="EMBL" id="UOEK01000572">
    <property type="protein sequence ID" value="VAW09396.1"/>
    <property type="molecule type" value="Genomic_DNA"/>
</dbReference>
<accession>A0A3B0TQR5</accession>
<dbReference type="AlphaFoldDB" id="A0A3B0TQR5"/>
<evidence type="ECO:0000313" key="1">
    <source>
        <dbReference type="EMBL" id="VAW09396.1"/>
    </source>
</evidence>
<name>A0A3B0TQR5_9ZZZZ</name>
<protein>
    <submittedName>
        <fullName evidence="1">Uncharacterized protein</fullName>
    </submittedName>
</protein>
<organism evidence="1">
    <name type="scientific">hydrothermal vent metagenome</name>
    <dbReference type="NCBI Taxonomy" id="652676"/>
    <lineage>
        <taxon>unclassified sequences</taxon>
        <taxon>metagenomes</taxon>
        <taxon>ecological metagenomes</taxon>
    </lineage>
</organism>
<proteinExistence type="predicted"/>